<dbReference type="PANTHER" id="PTHR23528">
    <property type="match status" value="1"/>
</dbReference>
<feature type="transmembrane region" description="Helical" evidence="5">
    <location>
        <begin position="330"/>
        <end position="348"/>
    </location>
</feature>
<name>A0A916TD58_9ACTN</name>
<protein>
    <submittedName>
        <fullName evidence="7">MFS transporter</fullName>
    </submittedName>
</protein>
<dbReference type="Pfam" id="PF07690">
    <property type="entry name" value="MFS_1"/>
    <property type="match status" value="2"/>
</dbReference>
<dbReference type="Gene3D" id="1.20.1250.20">
    <property type="entry name" value="MFS general substrate transporter like domains"/>
    <property type="match status" value="2"/>
</dbReference>
<dbReference type="GO" id="GO:0005886">
    <property type="term" value="C:plasma membrane"/>
    <property type="evidence" value="ECO:0007669"/>
    <property type="project" value="UniProtKB-SubCell"/>
</dbReference>
<dbReference type="InterPro" id="IPR020846">
    <property type="entry name" value="MFS_dom"/>
</dbReference>
<keyword evidence="3 5" id="KW-1133">Transmembrane helix</keyword>
<proteinExistence type="predicted"/>
<evidence type="ECO:0000256" key="2">
    <source>
        <dbReference type="ARBA" id="ARBA00022692"/>
    </source>
</evidence>
<feature type="transmembrane region" description="Helical" evidence="5">
    <location>
        <begin position="299"/>
        <end position="318"/>
    </location>
</feature>
<gene>
    <name evidence="7" type="primary">floR</name>
    <name evidence="7" type="ORF">GCM10011489_30020</name>
</gene>
<evidence type="ECO:0000313" key="7">
    <source>
        <dbReference type="EMBL" id="GGB40434.1"/>
    </source>
</evidence>
<evidence type="ECO:0000259" key="6">
    <source>
        <dbReference type="PROSITE" id="PS50850"/>
    </source>
</evidence>
<dbReference type="PROSITE" id="PS00216">
    <property type="entry name" value="SUGAR_TRANSPORT_1"/>
    <property type="match status" value="1"/>
</dbReference>
<evidence type="ECO:0000313" key="8">
    <source>
        <dbReference type="Proteomes" id="UP000621454"/>
    </source>
</evidence>
<dbReference type="SUPFAM" id="SSF103473">
    <property type="entry name" value="MFS general substrate transporter"/>
    <property type="match status" value="1"/>
</dbReference>
<sequence length="443" mass="46503">MTVASGAGGTGDTGGDSAVMSRAASTPIRRVSGKWITLFALAWLGLWMAQLTPFQLTLPQQINAWLGLPTDATKVAESDWQHSVTAFGEISGISAVCAFVTFPLVGSLSDRTRSRYGRRRPWIMGGTLLMALALVVLGFQHTWAGMAICWALVITGFSAAATALTALISDQVPVFQRGVVSSWVSAPQAIGLLFGVAVIGGLAGTHYLPAYLVLAIAVVVLVWPFVLLVDDPQHATHTKGRLTLRTFISEMWISPREQPDFGWTLLGRVLVNIGNALGTALLLQFIQFGARLDDPATKLTIGSGVYMILVLVGSLATGRFSDRIGRRKPFVFAAGVAQGIAAIVIVISSGFGPLLVAAGLLGLGYGCFLGVDQALATEVLPDAEHNGQDLGIMNIAMQVPQALGPLIGAGIVAATGGFTWVYIVSAIFGIAGGLAVLPVKRVR</sequence>
<comment type="subcellular location">
    <subcellularLocation>
        <location evidence="1">Cell membrane</location>
        <topology evidence="1">Multi-pass membrane protein</topology>
    </subcellularLocation>
</comment>
<dbReference type="AlphaFoldDB" id="A0A916TD58"/>
<feature type="transmembrane region" description="Helical" evidence="5">
    <location>
        <begin position="90"/>
        <end position="109"/>
    </location>
</feature>
<dbReference type="InterPro" id="IPR011701">
    <property type="entry name" value="MFS"/>
</dbReference>
<evidence type="ECO:0000256" key="3">
    <source>
        <dbReference type="ARBA" id="ARBA00022989"/>
    </source>
</evidence>
<feature type="transmembrane region" description="Helical" evidence="5">
    <location>
        <begin position="420"/>
        <end position="439"/>
    </location>
</feature>
<feature type="transmembrane region" description="Helical" evidence="5">
    <location>
        <begin position="208"/>
        <end position="229"/>
    </location>
</feature>
<reference evidence="7" key="1">
    <citation type="journal article" date="2014" name="Int. J. Syst. Evol. Microbiol.">
        <title>Complete genome sequence of Corynebacterium casei LMG S-19264T (=DSM 44701T), isolated from a smear-ripened cheese.</title>
        <authorList>
            <consortium name="US DOE Joint Genome Institute (JGI-PGF)"/>
            <person name="Walter F."/>
            <person name="Albersmeier A."/>
            <person name="Kalinowski J."/>
            <person name="Ruckert C."/>
        </authorList>
    </citation>
    <scope>NUCLEOTIDE SEQUENCE</scope>
    <source>
        <strain evidence="7">CGMCC 1.12827</strain>
    </source>
</reference>
<keyword evidence="8" id="KW-1185">Reference proteome</keyword>
<reference evidence="7" key="2">
    <citation type="submission" date="2020-09" db="EMBL/GenBank/DDBJ databases">
        <authorList>
            <person name="Sun Q."/>
            <person name="Zhou Y."/>
        </authorList>
    </citation>
    <scope>NUCLEOTIDE SEQUENCE</scope>
    <source>
        <strain evidence="7">CGMCC 1.12827</strain>
    </source>
</reference>
<evidence type="ECO:0000256" key="5">
    <source>
        <dbReference type="SAM" id="Phobius"/>
    </source>
</evidence>
<dbReference type="InterPro" id="IPR005829">
    <property type="entry name" value="Sugar_transporter_CS"/>
</dbReference>
<feature type="domain" description="Major facilitator superfamily (MFS) profile" evidence="6">
    <location>
        <begin position="210"/>
        <end position="443"/>
    </location>
</feature>
<dbReference type="InterPro" id="IPR036259">
    <property type="entry name" value="MFS_trans_sf"/>
</dbReference>
<evidence type="ECO:0000256" key="1">
    <source>
        <dbReference type="ARBA" id="ARBA00004651"/>
    </source>
</evidence>
<accession>A0A916TD58</accession>
<evidence type="ECO:0000256" key="4">
    <source>
        <dbReference type="ARBA" id="ARBA00023136"/>
    </source>
</evidence>
<dbReference type="PANTHER" id="PTHR23528:SF1">
    <property type="entry name" value="MAJOR FACILITATOR SUPERFAMILY (MFS) PROFILE DOMAIN-CONTAINING PROTEIN"/>
    <property type="match status" value="1"/>
</dbReference>
<keyword evidence="2 5" id="KW-0812">Transmembrane</keyword>
<organism evidence="7 8">
    <name type="scientific">Gordonia jinhuaensis</name>
    <dbReference type="NCBI Taxonomy" id="1517702"/>
    <lineage>
        <taxon>Bacteria</taxon>
        <taxon>Bacillati</taxon>
        <taxon>Actinomycetota</taxon>
        <taxon>Actinomycetes</taxon>
        <taxon>Mycobacteriales</taxon>
        <taxon>Gordoniaceae</taxon>
        <taxon>Gordonia</taxon>
    </lineage>
</organism>
<dbReference type="EMBL" id="BMGC01000025">
    <property type="protein sequence ID" value="GGB40434.1"/>
    <property type="molecule type" value="Genomic_DNA"/>
</dbReference>
<keyword evidence="4 5" id="KW-0472">Membrane</keyword>
<feature type="transmembrane region" description="Helical" evidence="5">
    <location>
        <begin position="265"/>
        <end position="287"/>
    </location>
</feature>
<dbReference type="PROSITE" id="PS50850">
    <property type="entry name" value="MFS"/>
    <property type="match status" value="1"/>
</dbReference>
<dbReference type="GO" id="GO:0022857">
    <property type="term" value="F:transmembrane transporter activity"/>
    <property type="evidence" value="ECO:0007669"/>
    <property type="project" value="InterPro"/>
</dbReference>
<feature type="transmembrane region" description="Helical" evidence="5">
    <location>
        <begin position="180"/>
        <end position="202"/>
    </location>
</feature>
<feature type="transmembrane region" description="Helical" evidence="5">
    <location>
        <begin position="145"/>
        <end position="168"/>
    </location>
</feature>
<comment type="caution">
    <text evidence="7">The sequence shown here is derived from an EMBL/GenBank/DDBJ whole genome shotgun (WGS) entry which is preliminary data.</text>
</comment>
<feature type="transmembrane region" description="Helical" evidence="5">
    <location>
        <begin position="31"/>
        <end position="49"/>
    </location>
</feature>
<dbReference type="Proteomes" id="UP000621454">
    <property type="component" value="Unassembled WGS sequence"/>
</dbReference>
<dbReference type="RefSeq" id="WP_229742730.1">
    <property type="nucleotide sequence ID" value="NZ_BMGC01000025.1"/>
</dbReference>
<feature type="transmembrane region" description="Helical" evidence="5">
    <location>
        <begin position="121"/>
        <end position="139"/>
    </location>
</feature>